<name>A0AAD7AYC8_9AGAR</name>
<dbReference type="AlphaFoldDB" id="A0AAD7AYC8"/>
<organism evidence="2 3">
    <name type="scientific">Roridomyces roridus</name>
    <dbReference type="NCBI Taxonomy" id="1738132"/>
    <lineage>
        <taxon>Eukaryota</taxon>
        <taxon>Fungi</taxon>
        <taxon>Dikarya</taxon>
        <taxon>Basidiomycota</taxon>
        <taxon>Agaricomycotina</taxon>
        <taxon>Agaricomycetes</taxon>
        <taxon>Agaricomycetidae</taxon>
        <taxon>Agaricales</taxon>
        <taxon>Marasmiineae</taxon>
        <taxon>Mycenaceae</taxon>
        <taxon>Roridomyces</taxon>
    </lineage>
</organism>
<evidence type="ECO:0000256" key="1">
    <source>
        <dbReference type="SAM" id="MobiDB-lite"/>
    </source>
</evidence>
<protein>
    <submittedName>
        <fullName evidence="2">Uncharacterized protein</fullName>
    </submittedName>
</protein>
<evidence type="ECO:0000313" key="3">
    <source>
        <dbReference type="Proteomes" id="UP001221142"/>
    </source>
</evidence>
<comment type="caution">
    <text evidence="2">The sequence shown here is derived from an EMBL/GenBank/DDBJ whole genome shotgun (WGS) entry which is preliminary data.</text>
</comment>
<accession>A0AAD7AYC8</accession>
<proteinExistence type="predicted"/>
<gene>
    <name evidence="2" type="ORF">FB45DRAFT_881717</name>
</gene>
<sequence>MAETRWSDTVDGKPWYGRNYVIGESGIGKSVGAFYFLFRLLAAGQPVFFYPNTKRAGVDFVQEEGKTMHRRENIDAARKSWAIINDPTWLPGSWWIEATVGGIWTAPPPEPKHLEWFTKQLKASTWEMKLGEETAVLKILKQSSIFKPSEGWGQFPLDLRPPIAEEVAQHGNFKHKKYQSKERHTSRPQFLRATKASFPEYRQPAALSTAAIASRPLEAQSISHQKPLPPTNFPEVDTGFGKVVDSSIGVGEEVKEEVEGADTLAYYPIDFDMRAITRAEVGYSAPKEAPFAYLRDPVVSTQWRINYSQSGSSSCHDTTTVLHAPMRRRRFTPRGAMPMLVAHHEPTPLSSQASSSPLKDLRGPST</sequence>
<reference evidence="2" key="1">
    <citation type="submission" date="2023-03" db="EMBL/GenBank/DDBJ databases">
        <title>Massive genome expansion in bonnet fungi (Mycena s.s.) driven by repeated elements and novel gene families across ecological guilds.</title>
        <authorList>
            <consortium name="Lawrence Berkeley National Laboratory"/>
            <person name="Harder C.B."/>
            <person name="Miyauchi S."/>
            <person name="Viragh M."/>
            <person name="Kuo A."/>
            <person name="Thoen E."/>
            <person name="Andreopoulos B."/>
            <person name="Lu D."/>
            <person name="Skrede I."/>
            <person name="Drula E."/>
            <person name="Henrissat B."/>
            <person name="Morin E."/>
            <person name="Kohler A."/>
            <person name="Barry K."/>
            <person name="LaButti K."/>
            <person name="Morin E."/>
            <person name="Salamov A."/>
            <person name="Lipzen A."/>
            <person name="Mereny Z."/>
            <person name="Hegedus B."/>
            <person name="Baldrian P."/>
            <person name="Stursova M."/>
            <person name="Weitz H."/>
            <person name="Taylor A."/>
            <person name="Grigoriev I.V."/>
            <person name="Nagy L.G."/>
            <person name="Martin F."/>
            <person name="Kauserud H."/>
        </authorList>
    </citation>
    <scope>NUCLEOTIDE SEQUENCE</scope>
    <source>
        <strain evidence="2">9284</strain>
    </source>
</reference>
<keyword evidence="3" id="KW-1185">Reference proteome</keyword>
<feature type="region of interest" description="Disordered" evidence="1">
    <location>
        <begin position="346"/>
        <end position="366"/>
    </location>
</feature>
<dbReference type="EMBL" id="JARKIF010000142">
    <property type="protein sequence ID" value="KAJ7603483.1"/>
    <property type="molecule type" value="Genomic_DNA"/>
</dbReference>
<evidence type="ECO:0000313" key="2">
    <source>
        <dbReference type="EMBL" id="KAJ7603483.1"/>
    </source>
</evidence>
<dbReference type="Proteomes" id="UP001221142">
    <property type="component" value="Unassembled WGS sequence"/>
</dbReference>
<feature type="compositionally biased region" description="Polar residues" evidence="1">
    <location>
        <begin position="348"/>
        <end position="357"/>
    </location>
</feature>